<sequence length="83" mass="9041">MPGGGRRKVTVSLAARDIIVNAPAVRRYLQEVPEEEEAGATDGGEKDAVGVLWFPELDHAQVFDTPTDYNKIIKCVVAEADED</sequence>
<name>A0ACC1QHN5_9HYPO</name>
<dbReference type="EMBL" id="JANAKD010001919">
    <property type="protein sequence ID" value="KAJ3475675.1"/>
    <property type="molecule type" value="Genomic_DNA"/>
</dbReference>
<keyword evidence="2" id="KW-1185">Reference proteome</keyword>
<comment type="caution">
    <text evidence="1">The sequence shown here is derived from an EMBL/GenBank/DDBJ whole genome shotgun (WGS) entry which is preliminary data.</text>
</comment>
<evidence type="ECO:0000313" key="2">
    <source>
        <dbReference type="Proteomes" id="UP001148737"/>
    </source>
</evidence>
<proteinExistence type="predicted"/>
<accession>A0ACC1QHN5</accession>
<evidence type="ECO:0000313" key="1">
    <source>
        <dbReference type="EMBL" id="KAJ3475675.1"/>
    </source>
</evidence>
<dbReference type="Proteomes" id="UP001148737">
    <property type="component" value="Unassembled WGS sequence"/>
</dbReference>
<organism evidence="1 2">
    <name type="scientific">Lecanicillium saksenae</name>
    <dbReference type="NCBI Taxonomy" id="468837"/>
    <lineage>
        <taxon>Eukaryota</taxon>
        <taxon>Fungi</taxon>
        <taxon>Dikarya</taxon>
        <taxon>Ascomycota</taxon>
        <taxon>Pezizomycotina</taxon>
        <taxon>Sordariomycetes</taxon>
        <taxon>Hypocreomycetidae</taxon>
        <taxon>Hypocreales</taxon>
        <taxon>Cordycipitaceae</taxon>
        <taxon>Lecanicillium</taxon>
    </lineage>
</organism>
<gene>
    <name evidence="1" type="ORF">NLG97_g9376</name>
</gene>
<reference evidence="1" key="1">
    <citation type="submission" date="2022-07" db="EMBL/GenBank/DDBJ databases">
        <title>Genome Sequence of Lecanicillium saksenae.</title>
        <authorList>
            <person name="Buettner E."/>
        </authorList>
    </citation>
    <scope>NUCLEOTIDE SEQUENCE</scope>
    <source>
        <strain evidence="1">VT-O1</strain>
    </source>
</reference>
<protein>
    <submittedName>
        <fullName evidence="1">Uncharacterized protein</fullName>
    </submittedName>
</protein>